<dbReference type="CDD" id="cd00093">
    <property type="entry name" value="HTH_XRE"/>
    <property type="match status" value="1"/>
</dbReference>
<evidence type="ECO:0000313" key="4">
    <source>
        <dbReference type="EMBL" id="RDC59203.1"/>
    </source>
</evidence>
<dbReference type="InterPro" id="IPR025194">
    <property type="entry name" value="RodZ-like_C"/>
</dbReference>
<evidence type="ECO:0000256" key="1">
    <source>
        <dbReference type="SAM" id="MobiDB-lite"/>
    </source>
</evidence>
<dbReference type="Proteomes" id="UP000253727">
    <property type="component" value="Unassembled WGS sequence"/>
</dbReference>
<name>A0A369Q2S7_9SPHN</name>
<reference evidence="4 5" key="1">
    <citation type="submission" date="2018-04" db="EMBL/GenBank/DDBJ databases">
        <title>Altererythrobacter sp. HME9302 genome sequencing and assembly.</title>
        <authorList>
            <person name="Kang H."/>
            <person name="Kim H."/>
            <person name="Joh K."/>
        </authorList>
    </citation>
    <scope>NUCLEOTIDE SEQUENCE [LARGE SCALE GENOMIC DNA]</scope>
    <source>
        <strain evidence="4 5">HME9302</strain>
    </source>
</reference>
<feature type="region of interest" description="Disordered" evidence="1">
    <location>
        <begin position="1"/>
        <end position="43"/>
    </location>
</feature>
<gene>
    <name evidence="4" type="ORF">HME9302_00388</name>
</gene>
<dbReference type="InterPro" id="IPR001387">
    <property type="entry name" value="Cro/C1-type_HTH"/>
</dbReference>
<keyword evidence="5" id="KW-1185">Reference proteome</keyword>
<dbReference type="Pfam" id="PF13413">
    <property type="entry name" value="HTH_25"/>
    <property type="match status" value="1"/>
</dbReference>
<feature type="domain" description="Cytoskeleton protein RodZ-like C-terminal" evidence="3">
    <location>
        <begin position="216"/>
        <end position="275"/>
    </location>
</feature>
<evidence type="ECO:0000259" key="3">
    <source>
        <dbReference type="Pfam" id="PF13464"/>
    </source>
</evidence>
<dbReference type="PANTHER" id="PTHR34475:SF1">
    <property type="entry name" value="CYTOSKELETON PROTEIN RODZ"/>
    <property type="match status" value="1"/>
</dbReference>
<organism evidence="4 5">
    <name type="scientific">Alteripontixanthobacter maritimus</name>
    <dbReference type="NCBI Taxonomy" id="2161824"/>
    <lineage>
        <taxon>Bacteria</taxon>
        <taxon>Pseudomonadati</taxon>
        <taxon>Pseudomonadota</taxon>
        <taxon>Alphaproteobacteria</taxon>
        <taxon>Sphingomonadales</taxon>
        <taxon>Erythrobacteraceae</taxon>
        <taxon>Alteripontixanthobacter</taxon>
    </lineage>
</organism>
<comment type="caution">
    <text evidence="4">The sequence shown here is derived from an EMBL/GenBank/DDBJ whole genome shotgun (WGS) entry which is preliminary data.</text>
</comment>
<accession>A0A369Q2S7</accession>
<proteinExistence type="predicted"/>
<keyword evidence="2" id="KW-1133">Transmembrane helix</keyword>
<keyword evidence="2" id="KW-0812">Transmembrane</keyword>
<evidence type="ECO:0000256" key="2">
    <source>
        <dbReference type="SAM" id="Phobius"/>
    </source>
</evidence>
<feature type="region of interest" description="Disordered" evidence="1">
    <location>
        <begin position="293"/>
        <end position="313"/>
    </location>
</feature>
<keyword evidence="2" id="KW-0472">Membrane</keyword>
<dbReference type="EMBL" id="QBKA01000002">
    <property type="protein sequence ID" value="RDC59203.1"/>
    <property type="molecule type" value="Genomic_DNA"/>
</dbReference>
<dbReference type="PANTHER" id="PTHR34475">
    <property type="match status" value="1"/>
</dbReference>
<dbReference type="InterPro" id="IPR050400">
    <property type="entry name" value="Bact_Cytoskel_RodZ"/>
</dbReference>
<dbReference type="AlphaFoldDB" id="A0A369Q2S7"/>
<evidence type="ECO:0000313" key="5">
    <source>
        <dbReference type="Proteomes" id="UP000253727"/>
    </source>
</evidence>
<feature type="compositionally biased region" description="Low complexity" evidence="1">
    <location>
        <begin position="302"/>
        <end position="313"/>
    </location>
</feature>
<protein>
    <recommendedName>
        <fullName evidence="3">Cytoskeleton protein RodZ-like C-terminal domain-containing protein</fullName>
    </recommendedName>
</protein>
<dbReference type="InterPro" id="IPR010982">
    <property type="entry name" value="Lambda_DNA-bd_dom_sf"/>
</dbReference>
<feature type="transmembrane region" description="Helical" evidence="2">
    <location>
        <begin position="141"/>
        <end position="160"/>
    </location>
</feature>
<dbReference type="GO" id="GO:0003677">
    <property type="term" value="F:DNA binding"/>
    <property type="evidence" value="ECO:0007669"/>
    <property type="project" value="InterPro"/>
</dbReference>
<dbReference type="Gene3D" id="1.10.260.40">
    <property type="entry name" value="lambda repressor-like DNA-binding domains"/>
    <property type="match status" value="1"/>
</dbReference>
<sequence>MQNDDNQDPDTLGTADDEAGNEMNASGEDVIAEEQPLLDKGPGTRLREAREAKGLDLDQVTAKTRIPLHQLESIEAGDFAALPSRTYALGFSRTYARHLGLDEREIGDAVRAELADSEAGAAMRANNFEPGDPARVPSRGLMWFSIFAIVLLVAGGFAFYRTYLAPGSGPGSLVAQQQAEDAAERAAASSDALRDARGGDEVVDPDGAVVFTALEEGIWVKFYDGSGSQLMQKQMAKGETYTVPAEAAGPQVWTGRPDALSITIGGRSVPKLAQEDQIMKDIPVTAEALLARDAPEPELEAEPVAADAQPAAG</sequence>
<dbReference type="RefSeq" id="WP_230079834.1">
    <property type="nucleotide sequence ID" value="NZ_QBKA01000002.1"/>
</dbReference>
<dbReference type="Pfam" id="PF13464">
    <property type="entry name" value="RodZ_C"/>
    <property type="match status" value="1"/>
</dbReference>